<organism evidence="3 4">
    <name type="scientific">Caldimonas caldifontis</name>
    <dbReference type="NCBI Taxonomy" id="1452508"/>
    <lineage>
        <taxon>Bacteria</taxon>
        <taxon>Pseudomonadati</taxon>
        <taxon>Pseudomonadota</taxon>
        <taxon>Betaproteobacteria</taxon>
        <taxon>Burkholderiales</taxon>
        <taxon>Sphaerotilaceae</taxon>
        <taxon>Caldimonas</taxon>
    </lineage>
</organism>
<dbReference type="InterPro" id="IPR025194">
    <property type="entry name" value="RodZ-like_C"/>
</dbReference>
<dbReference type="Proteomes" id="UP000238605">
    <property type="component" value="Unassembled WGS sequence"/>
</dbReference>
<dbReference type="EMBL" id="PSNX01000002">
    <property type="protein sequence ID" value="PPE67659.1"/>
    <property type="molecule type" value="Genomic_DNA"/>
</dbReference>
<feature type="region of interest" description="Disordered" evidence="1">
    <location>
        <begin position="170"/>
        <end position="209"/>
    </location>
</feature>
<dbReference type="RefSeq" id="WP_104300492.1">
    <property type="nucleotide sequence ID" value="NZ_PSNX01000002.1"/>
</dbReference>
<feature type="compositionally biased region" description="Low complexity" evidence="1">
    <location>
        <begin position="170"/>
        <end position="186"/>
    </location>
</feature>
<dbReference type="AlphaFoldDB" id="A0A2S5SYC6"/>
<evidence type="ECO:0000313" key="3">
    <source>
        <dbReference type="EMBL" id="PPE67659.1"/>
    </source>
</evidence>
<evidence type="ECO:0000313" key="4">
    <source>
        <dbReference type="Proteomes" id="UP000238605"/>
    </source>
</evidence>
<gene>
    <name evidence="3" type="ORF">C1704_01980</name>
</gene>
<name>A0A2S5SYC6_9BURK</name>
<evidence type="ECO:0000256" key="1">
    <source>
        <dbReference type="SAM" id="MobiDB-lite"/>
    </source>
</evidence>
<protein>
    <submittedName>
        <fullName evidence="3">DUF4115 domain-containing protein</fullName>
    </submittedName>
</protein>
<reference evidence="3 4" key="1">
    <citation type="submission" date="2018-02" db="EMBL/GenBank/DDBJ databases">
        <title>Reclassifiation of [Polyangium] brachysporum DSM 7029 as Guopingzhaonella breviflexa gen. nov., sp. nov., a member of the family Comamonadaceae.</title>
        <authorList>
            <person name="Tang B."/>
        </authorList>
    </citation>
    <scope>NUCLEOTIDE SEQUENCE [LARGE SCALE GENOMIC DNA]</scope>
    <source>
        <strain evidence="3 4">BCRC 80649</strain>
    </source>
</reference>
<sequence>MTEELHTPATGTASAGQMIRAARTAQGVHIAALAASIKVSVRKLEALEADRFEELPDATFARALAQTVCRSLKIDPAPVLALLPAPGSVSQLEQVSRGLNQPFRDPADARNGFVGLGFLRRPTVWGPLLLVAGAVVLWSVPSSTWQSLLGRDAEVAAPGVTVEVVPLDPSASANAPASPASEVVSAGQAPSTDAPNPATEGASQAPASAAASAPVVVRTSGESWVEIQDARGRMLVSRLLAPGEELELDGAFPMRVRIGNADGTELRVRGEVFDMAPFRRENVARFDIR</sequence>
<dbReference type="InterPro" id="IPR010982">
    <property type="entry name" value="Lambda_DNA-bd_dom_sf"/>
</dbReference>
<dbReference type="InterPro" id="IPR050400">
    <property type="entry name" value="Bact_Cytoskel_RodZ"/>
</dbReference>
<proteinExistence type="predicted"/>
<dbReference type="GO" id="GO:0003677">
    <property type="term" value="F:DNA binding"/>
    <property type="evidence" value="ECO:0007669"/>
    <property type="project" value="InterPro"/>
</dbReference>
<dbReference type="OrthoDB" id="5293433at2"/>
<comment type="caution">
    <text evidence="3">The sequence shown here is derived from an EMBL/GenBank/DDBJ whole genome shotgun (WGS) entry which is preliminary data.</text>
</comment>
<dbReference type="PANTHER" id="PTHR34475:SF1">
    <property type="entry name" value="CYTOSKELETON PROTEIN RODZ"/>
    <property type="match status" value="1"/>
</dbReference>
<dbReference type="Gene3D" id="1.10.260.40">
    <property type="entry name" value="lambda repressor-like DNA-binding domains"/>
    <property type="match status" value="1"/>
</dbReference>
<dbReference type="Pfam" id="PF13413">
    <property type="entry name" value="HTH_25"/>
    <property type="match status" value="1"/>
</dbReference>
<accession>A0A2S5SYC6</accession>
<dbReference type="Pfam" id="PF13464">
    <property type="entry name" value="RodZ_C"/>
    <property type="match status" value="1"/>
</dbReference>
<dbReference type="PANTHER" id="PTHR34475">
    <property type="match status" value="1"/>
</dbReference>
<evidence type="ECO:0000259" key="2">
    <source>
        <dbReference type="Pfam" id="PF13464"/>
    </source>
</evidence>
<keyword evidence="4" id="KW-1185">Reference proteome</keyword>
<feature type="domain" description="Cytoskeleton protein RodZ-like C-terminal" evidence="2">
    <location>
        <begin position="216"/>
        <end position="286"/>
    </location>
</feature>